<dbReference type="Gene3D" id="3.90.180.10">
    <property type="entry name" value="Medium-chain alcohol dehydrogenases, catalytic domain"/>
    <property type="match status" value="1"/>
</dbReference>
<keyword evidence="2 5" id="KW-0479">Metal-binding</keyword>
<evidence type="ECO:0000256" key="3">
    <source>
        <dbReference type="ARBA" id="ARBA00022833"/>
    </source>
</evidence>
<dbReference type="Pfam" id="PF08240">
    <property type="entry name" value="ADH_N"/>
    <property type="match status" value="1"/>
</dbReference>
<dbReference type="GO" id="GO:0008270">
    <property type="term" value="F:zinc ion binding"/>
    <property type="evidence" value="ECO:0007669"/>
    <property type="project" value="InterPro"/>
</dbReference>
<dbReference type="InterPro" id="IPR013154">
    <property type="entry name" value="ADH-like_N"/>
</dbReference>
<dbReference type="InterPro" id="IPR013149">
    <property type="entry name" value="ADH-like_C"/>
</dbReference>
<keyword evidence="3 5" id="KW-0862">Zinc</keyword>
<dbReference type="PANTHER" id="PTHR43401">
    <property type="entry name" value="L-THREONINE 3-DEHYDROGENASE"/>
    <property type="match status" value="1"/>
</dbReference>
<dbReference type="HOGENOM" id="CLU_026673_11_0_11"/>
<sequence length="352" mass="37201">MIIQHGLPATMRAVRFDSVAGKLELMDVPFPAPQRDEVVVKVAVCGVCRSDLARIDSAVQPRMPVYTPGHEAAGVVAAVGEDVRSWAPGDRVVVAAGRECHDCPECREGLGSDRCSDLQLMAVHYDGAWAEYLVTSATALVAVPDAVPLEHAAVLCGAVSIPYGAIDTARLRPAEAVGVWSSGGHGAHLVQVARICGASPIIALDGSPEVRERALEWGADVALDPANKRVASYIGEITRGRGLDVAFDFVGRESTFGQANAVLGERGRLVLVKAASEGPVENLPSGAEEGRTIVGHTGYRVRHLRDLVELAERGRLDVSASISSILPLARVAEGLSKVRESEGDPLLLLLRP</sequence>
<keyword evidence="4" id="KW-0560">Oxidoreductase</keyword>
<evidence type="ECO:0000256" key="1">
    <source>
        <dbReference type="ARBA" id="ARBA00001947"/>
    </source>
</evidence>
<name>R4TC97_9PSEU</name>
<evidence type="ECO:0000259" key="6">
    <source>
        <dbReference type="SMART" id="SM00829"/>
    </source>
</evidence>
<dbReference type="InterPro" id="IPR036291">
    <property type="entry name" value="NAD(P)-bd_dom_sf"/>
</dbReference>
<protein>
    <submittedName>
        <fullName evidence="7">Zinc-containing alcohol dehydrogenase</fullName>
    </submittedName>
</protein>
<dbReference type="SMART" id="SM00829">
    <property type="entry name" value="PKS_ER"/>
    <property type="match status" value="1"/>
</dbReference>
<dbReference type="GO" id="GO:0016491">
    <property type="term" value="F:oxidoreductase activity"/>
    <property type="evidence" value="ECO:0007669"/>
    <property type="project" value="UniProtKB-KW"/>
</dbReference>
<dbReference type="SUPFAM" id="SSF51735">
    <property type="entry name" value="NAD(P)-binding Rossmann-fold domains"/>
    <property type="match status" value="1"/>
</dbReference>
<dbReference type="InterPro" id="IPR050129">
    <property type="entry name" value="Zn_alcohol_dh"/>
</dbReference>
<proteinExistence type="inferred from homology"/>
<dbReference type="Pfam" id="PF00107">
    <property type="entry name" value="ADH_zinc_N"/>
    <property type="match status" value="1"/>
</dbReference>
<dbReference type="PATRIC" id="fig|1156913.3.peg.5585"/>
<dbReference type="Proteomes" id="UP000013968">
    <property type="component" value="Chromosome"/>
</dbReference>
<dbReference type="InterPro" id="IPR020843">
    <property type="entry name" value="ER"/>
</dbReference>
<dbReference type="AlphaFoldDB" id="R4TC97"/>
<dbReference type="SUPFAM" id="SSF50129">
    <property type="entry name" value="GroES-like"/>
    <property type="match status" value="1"/>
</dbReference>
<dbReference type="EMBL" id="CP003410">
    <property type="protein sequence ID" value="AGM08063.1"/>
    <property type="molecule type" value="Genomic_DNA"/>
</dbReference>
<evidence type="ECO:0000313" key="7">
    <source>
        <dbReference type="EMBL" id="AGM08063.1"/>
    </source>
</evidence>
<dbReference type="InterPro" id="IPR002328">
    <property type="entry name" value="ADH_Zn_CS"/>
</dbReference>
<evidence type="ECO:0000256" key="4">
    <source>
        <dbReference type="ARBA" id="ARBA00023002"/>
    </source>
</evidence>
<dbReference type="PANTHER" id="PTHR43401:SF2">
    <property type="entry name" value="L-THREONINE 3-DEHYDROGENASE"/>
    <property type="match status" value="1"/>
</dbReference>
<comment type="cofactor">
    <cofactor evidence="1 5">
        <name>Zn(2+)</name>
        <dbReference type="ChEBI" id="CHEBI:29105"/>
    </cofactor>
</comment>
<organism evidence="7 8">
    <name type="scientific">Amycolatopsis keratiniphila</name>
    <dbReference type="NCBI Taxonomy" id="129921"/>
    <lineage>
        <taxon>Bacteria</taxon>
        <taxon>Bacillati</taxon>
        <taxon>Actinomycetota</taxon>
        <taxon>Actinomycetes</taxon>
        <taxon>Pseudonocardiales</taxon>
        <taxon>Pseudonocardiaceae</taxon>
        <taxon>Amycolatopsis</taxon>
        <taxon>Amycolatopsis japonica group</taxon>
    </lineage>
</organism>
<reference evidence="7 8" key="1">
    <citation type="journal article" date="2013" name="BMC Genomics">
        <title>ContigScape: a Cytoscape plugin facilitating microbial genome gap closing.</title>
        <authorList>
            <person name="Tang B."/>
            <person name="Wang Q."/>
            <person name="Yang M."/>
            <person name="Xie F."/>
            <person name="Zhu Y."/>
            <person name="Zhuo Y."/>
            <person name="Wang S."/>
            <person name="Gao H."/>
            <person name="Ding X."/>
            <person name="Zhang L."/>
            <person name="Zhao G."/>
            <person name="Zheng H."/>
        </authorList>
    </citation>
    <scope>NUCLEOTIDE SEQUENCE [LARGE SCALE GENOMIC DNA]</scope>
    <source>
        <strain evidence="7 8">HCCB10007</strain>
    </source>
</reference>
<evidence type="ECO:0000313" key="8">
    <source>
        <dbReference type="Proteomes" id="UP000013968"/>
    </source>
</evidence>
<keyword evidence="8" id="KW-1185">Reference proteome</keyword>
<accession>R4TC97</accession>
<evidence type="ECO:0000256" key="5">
    <source>
        <dbReference type="RuleBase" id="RU361277"/>
    </source>
</evidence>
<dbReference type="InterPro" id="IPR011032">
    <property type="entry name" value="GroES-like_sf"/>
</dbReference>
<gene>
    <name evidence="7" type="primary">adhP</name>
    <name evidence="7" type="ORF">AORI_5480</name>
</gene>
<dbReference type="PROSITE" id="PS00059">
    <property type="entry name" value="ADH_ZINC"/>
    <property type="match status" value="1"/>
</dbReference>
<feature type="domain" description="Enoyl reductase (ER)" evidence="6">
    <location>
        <begin position="18"/>
        <end position="348"/>
    </location>
</feature>
<comment type="similarity">
    <text evidence="5">Belongs to the zinc-containing alcohol dehydrogenase family.</text>
</comment>
<evidence type="ECO:0000256" key="2">
    <source>
        <dbReference type="ARBA" id="ARBA00022723"/>
    </source>
</evidence>
<dbReference type="KEGG" id="aoi:AORI_5480"/>